<dbReference type="Proteomes" id="UP000326924">
    <property type="component" value="Unassembled WGS sequence"/>
</dbReference>
<proteinExistence type="predicted"/>
<dbReference type="EMBL" id="VXIS01000028">
    <property type="protein sequence ID" value="KAA8912088.1"/>
    <property type="molecule type" value="Genomic_DNA"/>
</dbReference>
<accession>A0A5J5F601</accession>
<protein>
    <submittedName>
        <fullName evidence="2">Uncharacterized protein</fullName>
    </submittedName>
</protein>
<organism evidence="2 3">
    <name type="scientific">Sphaerosporella brunnea</name>
    <dbReference type="NCBI Taxonomy" id="1250544"/>
    <lineage>
        <taxon>Eukaryota</taxon>
        <taxon>Fungi</taxon>
        <taxon>Dikarya</taxon>
        <taxon>Ascomycota</taxon>
        <taxon>Pezizomycotina</taxon>
        <taxon>Pezizomycetes</taxon>
        <taxon>Pezizales</taxon>
        <taxon>Pyronemataceae</taxon>
        <taxon>Sphaerosporella</taxon>
    </lineage>
</organism>
<dbReference type="InParanoid" id="A0A5J5F601"/>
<evidence type="ECO:0000256" key="1">
    <source>
        <dbReference type="SAM" id="MobiDB-lite"/>
    </source>
</evidence>
<feature type="region of interest" description="Disordered" evidence="1">
    <location>
        <begin position="50"/>
        <end position="116"/>
    </location>
</feature>
<name>A0A5J5F601_9PEZI</name>
<dbReference type="AlphaFoldDB" id="A0A5J5F601"/>
<gene>
    <name evidence="2" type="ORF">FN846DRAFT_903820</name>
</gene>
<sequence length="116" mass="12575">MSRYPLSQVSITGFAPFASVSSAASLVDRDLESQLRPVLLLPVLHDCDHDDDEDDDFIPPALSVSSRSSPSSVSSSHFPDENLRTNVGLAIGERAGGRRRARWSPRLGGQDVEEVV</sequence>
<evidence type="ECO:0000313" key="3">
    <source>
        <dbReference type="Proteomes" id="UP000326924"/>
    </source>
</evidence>
<reference evidence="2 3" key="1">
    <citation type="submission" date="2019-09" db="EMBL/GenBank/DDBJ databases">
        <title>Draft genome of the ectomycorrhizal ascomycete Sphaerosporella brunnea.</title>
        <authorList>
            <consortium name="DOE Joint Genome Institute"/>
            <person name="Benucci G.M."/>
            <person name="Marozzi G."/>
            <person name="Antonielli L."/>
            <person name="Sanchez S."/>
            <person name="Marco P."/>
            <person name="Wang X."/>
            <person name="Falini L.B."/>
            <person name="Barry K."/>
            <person name="Haridas S."/>
            <person name="Lipzen A."/>
            <person name="Labutti K."/>
            <person name="Grigoriev I.V."/>
            <person name="Murat C."/>
            <person name="Martin F."/>
            <person name="Albertini E."/>
            <person name="Donnini D."/>
            <person name="Bonito G."/>
        </authorList>
    </citation>
    <scope>NUCLEOTIDE SEQUENCE [LARGE SCALE GENOMIC DNA]</scope>
    <source>
        <strain evidence="2 3">Sb_GMNB300</strain>
    </source>
</reference>
<keyword evidence="3" id="KW-1185">Reference proteome</keyword>
<comment type="caution">
    <text evidence="2">The sequence shown here is derived from an EMBL/GenBank/DDBJ whole genome shotgun (WGS) entry which is preliminary data.</text>
</comment>
<feature type="compositionally biased region" description="Low complexity" evidence="1">
    <location>
        <begin position="63"/>
        <end position="76"/>
    </location>
</feature>
<evidence type="ECO:0000313" key="2">
    <source>
        <dbReference type="EMBL" id="KAA8912088.1"/>
    </source>
</evidence>